<dbReference type="SUPFAM" id="SSF54001">
    <property type="entry name" value="Cysteine proteinases"/>
    <property type="match status" value="1"/>
</dbReference>
<dbReference type="PANTHER" id="PTHR10363:SF2">
    <property type="entry name" value="BLEOMYCIN HYDROLASE"/>
    <property type="match status" value="1"/>
</dbReference>
<keyword evidence="6" id="KW-0788">Thiol protease</keyword>
<name>R9PFZ8_PSEHS</name>
<evidence type="ECO:0000256" key="9">
    <source>
        <dbReference type="ARBA" id="ARBA00030627"/>
    </source>
</evidence>
<evidence type="ECO:0000256" key="12">
    <source>
        <dbReference type="ARBA" id="ARBA00032353"/>
    </source>
</evidence>
<proteinExistence type="predicted"/>
<evidence type="ECO:0000313" key="14">
    <source>
        <dbReference type="EMBL" id="GAC97025.1"/>
    </source>
</evidence>
<evidence type="ECO:0000256" key="3">
    <source>
        <dbReference type="ARBA" id="ARBA00016900"/>
    </source>
</evidence>
<dbReference type="FunFam" id="3.90.70.10:FF:000091">
    <property type="entry name" value="Aminopeptidase C"/>
    <property type="match status" value="1"/>
</dbReference>
<evidence type="ECO:0000256" key="2">
    <source>
        <dbReference type="ARBA" id="ARBA00012465"/>
    </source>
</evidence>
<dbReference type="RefSeq" id="XP_012190612.1">
    <property type="nucleotide sequence ID" value="XM_012335222.1"/>
</dbReference>
<comment type="function">
    <text evidence="7">The normal physiological role of the enzyme is unknown, but it is not essential for the viability of yeast cells. Has aminopeptidase activity, shortening substrate peptides sequentially by 1 amino acid. Has bleomycin hydrolase activity, which can protect the cell from the toxic effects of bleomycin. Has homocysteine-thiolactonase activity, protecting the cell against homocysteine toxicity. Acts as a repressor in the GAL4 regulatory system, but this does not require either the peptidase or nucleic acid-binding activities.</text>
</comment>
<dbReference type="STRING" id="1305764.R9PFZ8"/>
<evidence type="ECO:0000256" key="5">
    <source>
        <dbReference type="ARBA" id="ARBA00022801"/>
    </source>
</evidence>
<dbReference type="HOGENOM" id="CLU_038600_0_1_1"/>
<dbReference type="InterPro" id="IPR038765">
    <property type="entry name" value="Papain-like_cys_pep_sf"/>
</dbReference>
<dbReference type="Pfam" id="PF03051">
    <property type="entry name" value="Peptidase_C1_2"/>
    <property type="match status" value="1"/>
</dbReference>
<evidence type="ECO:0000256" key="10">
    <source>
        <dbReference type="ARBA" id="ARBA00031564"/>
    </source>
</evidence>
<evidence type="ECO:0000256" key="8">
    <source>
        <dbReference type="ARBA" id="ARBA00026080"/>
    </source>
</evidence>
<evidence type="ECO:0000256" key="7">
    <source>
        <dbReference type="ARBA" id="ARBA00025347"/>
    </source>
</evidence>
<evidence type="ECO:0000256" key="11">
    <source>
        <dbReference type="ARBA" id="ARBA00031859"/>
    </source>
</evidence>
<protein>
    <recommendedName>
        <fullName evidence="3">Cysteine proteinase 1, mitochondrial</fullName>
        <ecNumber evidence="2">3.4.22.40</ecNumber>
    </recommendedName>
    <alternativeName>
        <fullName evidence="9">Bleomycin hydrolase</fullName>
    </alternativeName>
    <alternativeName>
        <fullName evidence="12">Homocysteine-thiolactonase</fullName>
    </alternativeName>
    <alternativeName>
        <fullName evidence="10">Leucine aminopeptidase 3</fullName>
    </alternativeName>
    <alternativeName>
        <fullName evidence="11">Y3</fullName>
    </alternativeName>
</protein>
<evidence type="ECO:0000256" key="6">
    <source>
        <dbReference type="ARBA" id="ARBA00022807"/>
    </source>
</evidence>
<evidence type="ECO:0000313" key="15">
    <source>
        <dbReference type="Proteomes" id="UP000014071"/>
    </source>
</evidence>
<dbReference type="Proteomes" id="UP000014071">
    <property type="component" value="Unassembled WGS sequence"/>
</dbReference>
<dbReference type="GO" id="GO:0009636">
    <property type="term" value="P:response to toxic substance"/>
    <property type="evidence" value="ECO:0007669"/>
    <property type="project" value="TreeGrafter"/>
</dbReference>
<dbReference type="CDD" id="cd00585">
    <property type="entry name" value="Peptidase_C1B"/>
    <property type="match status" value="1"/>
</dbReference>
<dbReference type="Gene3D" id="3.90.70.10">
    <property type="entry name" value="Cysteine proteinases"/>
    <property type="match status" value="1"/>
</dbReference>
<sequence length="564" mass="63993">MRCSKRDSRKCERVETWKKQPQLKRPVADRTAADAEAFNEKAKYTVGLDSSRAHAQTSSSVNHHAADRLARIQAETLHRFGVASSSSSDVERRAGISLKSIPDWQQSALATQSARLAQMTLHNADIKASLHKRDVEVSCAHMFSHAIPYEVKPVVNQKNSGRCWLFATCNVIRHQAAKALDLDEFELSQSYLSFWDKLEKSNYFLENMIELADEPLDQRVVGFLKTAPTNDGGQWDMVANLLEKYGVVPKSVFPESYNSSYSSQINWLVTLKLREYTLELRQIKQDVERKLGNLVHRSMSAQEISYAVRQAQRARKDEQMEEVYRLLVISLGTPPQPDDEFTYNYRNKDGKFVTIRSTPKRFLAEYTGTFDHKSRCSLIHDPRHEPDQLITVQRLGNVWEGTPISYVNTTVDVMRTAVVSSIKAGHPVFFGCDVGQFSDKTSGIMDPALFGYEEAFNVTLGLTKAQRIELGESSMTHAMVITAVHIDDRTGKVERYRVENSWGEAGVGNGKGFMVMSDKWFEEFNYQVVVDKKFMPKHLWSLFTRGVDDKTVRLPPYDPLGALA</sequence>
<feature type="region of interest" description="Disordered" evidence="13">
    <location>
        <begin position="1"/>
        <end position="34"/>
    </location>
</feature>
<dbReference type="InterPro" id="IPR000169">
    <property type="entry name" value="Pept_cys_AS"/>
</dbReference>
<dbReference type="InterPro" id="IPR004134">
    <property type="entry name" value="Peptidase_C1B"/>
</dbReference>
<dbReference type="GO" id="GO:0070005">
    <property type="term" value="F:cysteine-type aminopeptidase activity"/>
    <property type="evidence" value="ECO:0007669"/>
    <property type="project" value="InterPro"/>
</dbReference>
<comment type="subunit">
    <text evidence="8">Homohexamer. Binds to nucleic acids. Binds single-stranded DNA and RNA with higher affinity than double-stranded DNA.</text>
</comment>
<dbReference type="GO" id="GO:0005737">
    <property type="term" value="C:cytoplasm"/>
    <property type="evidence" value="ECO:0007669"/>
    <property type="project" value="TreeGrafter"/>
</dbReference>
<dbReference type="OrthoDB" id="2666448at2759"/>
<dbReference type="PANTHER" id="PTHR10363">
    <property type="entry name" value="BLEOMYCIN HYDROLASE"/>
    <property type="match status" value="1"/>
</dbReference>
<gene>
    <name evidence="14" type="ORF">PHSY_004609</name>
</gene>
<accession>R9PFZ8</accession>
<reference evidence="15" key="1">
    <citation type="journal article" date="2013" name="Genome Announc.">
        <title>Draft genome sequence of the basidiomycetous yeast-like fungus Pseudozyma hubeiensis SY62, which produces an abundant amount of the biosurfactant mannosylerythritol lipids.</title>
        <authorList>
            <person name="Konishi M."/>
            <person name="Hatada Y."/>
            <person name="Horiuchi J."/>
        </authorList>
    </citation>
    <scope>NUCLEOTIDE SEQUENCE [LARGE SCALE GENOMIC DNA]</scope>
    <source>
        <strain evidence="15">SY62</strain>
    </source>
</reference>
<feature type="compositionally biased region" description="Basic and acidic residues" evidence="13">
    <location>
        <begin position="1"/>
        <end position="18"/>
    </location>
</feature>
<dbReference type="eggNOG" id="KOG4128">
    <property type="taxonomic scope" value="Eukaryota"/>
</dbReference>
<dbReference type="GO" id="GO:0043418">
    <property type="term" value="P:homocysteine catabolic process"/>
    <property type="evidence" value="ECO:0007669"/>
    <property type="project" value="TreeGrafter"/>
</dbReference>
<keyword evidence="15" id="KW-1185">Reference proteome</keyword>
<comment type="catalytic activity">
    <reaction evidence="1">
        <text>Inactivates bleomycin B2 (a cytotoxic glycometallopeptide) by hydrolysis of a carboxyamide bond of beta-aminoalanine, but also shows general aminopeptidase activity. The specificity varies somewhat with source, but amino acid arylamides of Met, Leu and Ala are preferred.</text>
        <dbReference type="EC" id="3.4.22.40"/>
    </reaction>
</comment>
<organism evidence="14 15">
    <name type="scientific">Pseudozyma hubeiensis (strain SY62)</name>
    <name type="common">Yeast</name>
    <dbReference type="NCBI Taxonomy" id="1305764"/>
    <lineage>
        <taxon>Eukaryota</taxon>
        <taxon>Fungi</taxon>
        <taxon>Dikarya</taxon>
        <taxon>Basidiomycota</taxon>
        <taxon>Ustilaginomycotina</taxon>
        <taxon>Ustilaginomycetes</taxon>
        <taxon>Ustilaginales</taxon>
        <taxon>Ustilaginaceae</taxon>
        <taxon>Pseudozyma</taxon>
    </lineage>
</organism>
<dbReference type="GeneID" id="24109891"/>
<dbReference type="GO" id="GO:0006508">
    <property type="term" value="P:proteolysis"/>
    <property type="evidence" value="ECO:0007669"/>
    <property type="project" value="UniProtKB-KW"/>
</dbReference>
<dbReference type="PROSITE" id="PS00139">
    <property type="entry name" value="THIOL_PROTEASE_CYS"/>
    <property type="match status" value="1"/>
</dbReference>
<evidence type="ECO:0000256" key="13">
    <source>
        <dbReference type="SAM" id="MobiDB-lite"/>
    </source>
</evidence>
<dbReference type="MEROPS" id="C01.085"/>
<keyword evidence="4" id="KW-0645">Protease</keyword>
<dbReference type="EC" id="3.4.22.40" evidence="2"/>
<keyword evidence="5" id="KW-0378">Hydrolase</keyword>
<evidence type="ECO:0000256" key="1">
    <source>
        <dbReference type="ARBA" id="ARBA00000423"/>
    </source>
</evidence>
<dbReference type="EMBL" id="DF238808">
    <property type="protein sequence ID" value="GAC97025.1"/>
    <property type="molecule type" value="Genomic_DNA"/>
</dbReference>
<evidence type="ECO:0000256" key="4">
    <source>
        <dbReference type="ARBA" id="ARBA00022670"/>
    </source>
</evidence>
<dbReference type="AlphaFoldDB" id="R9PFZ8"/>
<dbReference type="GO" id="GO:0004197">
    <property type="term" value="F:cysteine-type endopeptidase activity"/>
    <property type="evidence" value="ECO:0007669"/>
    <property type="project" value="UniProtKB-EC"/>
</dbReference>